<dbReference type="STRING" id="1890364.A0A2P6NQ36"/>
<proteinExistence type="predicted"/>
<protein>
    <submittedName>
        <fullName evidence="8">Methyltransferase-like protein, related</fullName>
    </submittedName>
</protein>
<dbReference type="CDD" id="cd22249">
    <property type="entry name" value="UDM1_RNF168_RNF169-like"/>
    <property type="match status" value="1"/>
</dbReference>
<feature type="compositionally biased region" description="Basic and acidic residues" evidence="5">
    <location>
        <begin position="1021"/>
        <end position="1041"/>
    </location>
</feature>
<dbReference type="InterPro" id="IPR051216">
    <property type="entry name" value="Teneurin"/>
</dbReference>
<keyword evidence="2" id="KW-0677">Repeat</keyword>
<evidence type="ECO:0000313" key="8">
    <source>
        <dbReference type="EMBL" id="PRP86070.1"/>
    </source>
</evidence>
<keyword evidence="8" id="KW-0808">Transferase</keyword>
<evidence type="ECO:0000256" key="5">
    <source>
        <dbReference type="SAM" id="MobiDB-lite"/>
    </source>
</evidence>
<evidence type="ECO:0000256" key="2">
    <source>
        <dbReference type="ARBA" id="ARBA00022737"/>
    </source>
</evidence>
<dbReference type="PANTHER" id="PTHR11219:SF69">
    <property type="entry name" value="TENEURIN-A"/>
    <property type="match status" value="1"/>
</dbReference>
<feature type="domain" description="EGF-like" evidence="7">
    <location>
        <begin position="510"/>
        <end position="548"/>
    </location>
</feature>
<dbReference type="PROSITE" id="PS00022">
    <property type="entry name" value="EGF_1"/>
    <property type="match status" value="3"/>
</dbReference>
<keyword evidence="9" id="KW-1185">Reference proteome</keyword>
<feature type="compositionally biased region" description="Basic and acidic residues" evidence="5">
    <location>
        <begin position="1060"/>
        <end position="1094"/>
    </location>
</feature>
<feature type="region of interest" description="Disordered" evidence="5">
    <location>
        <begin position="1230"/>
        <end position="1263"/>
    </location>
</feature>
<comment type="caution">
    <text evidence="8">The sequence shown here is derived from an EMBL/GenBank/DDBJ whole genome shotgun (WGS) entry which is preliminary data.</text>
</comment>
<evidence type="ECO:0000256" key="4">
    <source>
        <dbReference type="PROSITE-ProRule" id="PRU00076"/>
    </source>
</evidence>
<evidence type="ECO:0000256" key="3">
    <source>
        <dbReference type="ARBA" id="ARBA00023157"/>
    </source>
</evidence>
<dbReference type="SMART" id="SM00181">
    <property type="entry name" value="EGF"/>
    <property type="match status" value="3"/>
</dbReference>
<feature type="transmembrane region" description="Helical" evidence="6">
    <location>
        <begin position="992"/>
        <end position="1014"/>
    </location>
</feature>
<dbReference type="Proteomes" id="UP000241769">
    <property type="component" value="Unassembled WGS sequence"/>
</dbReference>
<feature type="compositionally biased region" description="Acidic residues" evidence="5">
    <location>
        <begin position="1129"/>
        <end position="1163"/>
    </location>
</feature>
<feature type="compositionally biased region" description="Low complexity" evidence="5">
    <location>
        <begin position="1173"/>
        <end position="1194"/>
    </location>
</feature>
<evidence type="ECO:0000256" key="6">
    <source>
        <dbReference type="SAM" id="Phobius"/>
    </source>
</evidence>
<keyword evidence="1 4" id="KW-0245">EGF-like domain</keyword>
<evidence type="ECO:0000256" key="1">
    <source>
        <dbReference type="ARBA" id="ARBA00022536"/>
    </source>
</evidence>
<dbReference type="GO" id="GO:0008168">
    <property type="term" value="F:methyltransferase activity"/>
    <property type="evidence" value="ECO:0007669"/>
    <property type="project" value="UniProtKB-KW"/>
</dbReference>
<dbReference type="InParanoid" id="A0A2P6NQ36"/>
<feature type="region of interest" description="Disordered" evidence="5">
    <location>
        <begin position="969"/>
        <end position="988"/>
    </location>
</feature>
<dbReference type="InterPro" id="IPR000742">
    <property type="entry name" value="EGF"/>
</dbReference>
<dbReference type="EMBL" id="MDYQ01000035">
    <property type="protein sequence ID" value="PRP86070.1"/>
    <property type="molecule type" value="Genomic_DNA"/>
</dbReference>
<keyword evidence="8" id="KW-0489">Methyltransferase</keyword>
<keyword evidence="6" id="KW-0812">Transmembrane</keyword>
<keyword evidence="6" id="KW-0472">Membrane</keyword>
<comment type="caution">
    <text evidence="4">Lacks conserved residue(s) required for the propagation of feature annotation.</text>
</comment>
<feature type="compositionally biased region" description="Basic and acidic residues" evidence="5">
    <location>
        <begin position="1105"/>
        <end position="1128"/>
    </location>
</feature>
<feature type="disulfide bond" evidence="4">
    <location>
        <begin position="414"/>
        <end position="423"/>
    </location>
</feature>
<dbReference type="Gene3D" id="2.10.25.10">
    <property type="entry name" value="Laminin"/>
    <property type="match status" value="3"/>
</dbReference>
<reference evidence="8 9" key="1">
    <citation type="journal article" date="2018" name="Genome Biol. Evol.">
        <title>Multiple Roots of Fruiting Body Formation in Amoebozoa.</title>
        <authorList>
            <person name="Hillmann F."/>
            <person name="Forbes G."/>
            <person name="Novohradska S."/>
            <person name="Ferling I."/>
            <person name="Riege K."/>
            <person name="Groth M."/>
            <person name="Westermann M."/>
            <person name="Marz M."/>
            <person name="Spaller T."/>
            <person name="Winckler T."/>
            <person name="Schaap P."/>
            <person name="Glockner G."/>
        </authorList>
    </citation>
    <scope>NUCLEOTIDE SEQUENCE [LARGE SCALE GENOMIC DNA]</scope>
    <source>
        <strain evidence="8 9">Jena</strain>
    </source>
</reference>
<dbReference type="PROSITE" id="PS50026">
    <property type="entry name" value="EGF_3"/>
    <property type="match status" value="2"/>
</dbReference>
<dbReference type="PANTHER" id="PTHR11219">
    <property type="entry name" value="TENEURIN AND N-ACETYLGLUCOSAMINE-1-PHOSPHODIESTER ALPHA-N-ACETYLGLUCOSAMINIDASE"/>
    <property type="match status" value="1"/>
</dbReference>
<feature type="disulfide bond" evidence="4">
    <location>
        <begin position="538"/>
        <end position="547"/>
    </location>
</feature>
<feature type="disulfide bond" evidence="4">
    <location>
        <begin position="514"/>
        <end position="524"/>
    </location>
</feature>
<feature type="compositionally biased region" description="Acidic residues" evidence="5">
    <location>
        <begin position="1049"/>
        <end position="1059"/>
    </location>
</feature>
<gene>
    <name evidence="8" type="ORF">PROFUN_03057</name>
</gene>
<sequence length="1327" mass="145335">MIKSAVRGQHCPRHLQLFYVTPKHKGFNGSRCLLADTATASLLTARPPERRPFRSFQSFSGGIGYFQGQATGRMLALHLLFLLSFVVGARGQCPQLIGNVIDTTQVSPYYKAGINCQWNVSLYAASIVSVIEISNLDLPYIDQLTISGSGFIYKIITGTQVRGCCVRWTDLEQNPAPIFTQGSFQVNLNALSLYSGKGFRLQFFLDMANVKAEDARVILTGLVLLVPRSLVVLAAVVEMECVEATAVPVDSDDSNLGYSGDDCSRHYIEGRVDLTQQPSGRAVLSIQPNSLSGPTLIFRNQSDRSTVSLVNINTLSRLSLYGTSSLGPNFIDQIDTPTAMTFYDPFYYTEAQVYESQISLSWLTVSCPYCQSGYCSPLGTCLCNPGIGGGSCDQFTCSNCWNRGTCGSNGICQCGSGFSGPDCSLSDNSYYQVTDNLYNGMMNILGNISTPLTISLNDATSLYVIPTKVNQPFFIQIAEGSVYRIVLDKTPFLVETSIQFDAPSVNLVYYRVYCPNDCSGNGQCWPTSVDNRFGTCVCDDYHTGSDCSTPKCVNDCSGHGVCGSNGCTCDTYWWGPDCSLDTCQGYKEIRLSDGQPFFFADHITGSAPSQADCYWQFRADSEYNGTFDYTSTPTYPMKDGFQAYAQKLSSCLNSCSGNGDCYQYACLCEYGYTGDDCSQFQLPITLYSGNMSLYDNKWSIYQIDTRQVASVQITRTNNYGNVFFFLSQDQMTTLETLNSNVSLTNILPSTYTFLQFVSYDRFSSSFFNSSTYYLSVMGYGPDLVGGLGLSVKVKYQPGVVITGTTQMASRSTTTQAKPVTGTNPHSGIFFTFSSAITTSVQNIASSTDGTKSAASTTILPTAESAVSMTFTVTVSGSTPSFDQFSAVMADVMGCSQAEVTATSRKRDYDQSFRLTQPSLSQLSAANDSLYEATQEAQTSPDDNAFSRAAVKYGITPFNVMIKSASLASGTDNQGTNDQGGGSTASKSKTGAIVGGVVGGIFGILVIVAVVLAVLTMKKKEKRDEEGVQMKEQPDQKVEVRQEASVVVATEDEGAEEEGEERERKEEEREEVEKLKEEKTEEKREEKKGEEKKDSAALIPYPKLKNKGEGESRSEADRQQEVEREKLEENEGEEMDEEIEETGEEAEEEEEYTEESDSQEDEEIVPPNVVPYHPTLTETPTPIETSTPTPETIAPIETPVPTAMQTSTPIPVIAEAVAPIATPTPTHVVVETPTPAPTSTPAISVVSSQTAVPAKPPVKSRKEREEALRAKAEELREQIERRIADMDELLLETQTREVEEKQRLLEEENTQTRRHMEAIEKRISQLAE</sequence>
<organism evidence="8 9">
    <name type="scientific">Planoprotostelium fungivorum</name>
    <dbReference type="NCBI Taxonomy" id="1890364"/>
    <lineage>
        <taxon>Eukaryota</taxon>
        <taxon>Amoebozoa</taxon>
        <taxon>Evosea</taxon>
        <taxon>Variosea</taxon>
        <taxon>Cavosteliida</taxon>
        <taxon>Cavosteliaceae</taxon>
        <taxon>Planoprotostelium</taxon>
    </lineage>
</organism>
<name>A0A2P6NQ36_9EUKA</name>
<feature type="domain" description="EGF-like" evidence="7">
    <location>
        <begin position="393"/>
        <end position="424"/>
    </location>
</feature>
<accession>A0A2P6NQ36</accession>
<feature type="region of interest" description="Disordered" evidence="5">
    <location>
        <begin position="1020"/>
        <end position="1194"/>
    </location>
</feature>
<keyword evidence="6" id="KW-1133">Transmembrane helix</keyword>
<keyword evidence="3 4" id="KW-1015">Disulfide bond</keyword>
<dbReference type="GO" id="GO:0032259">
    <property type="term" value="P:methylation"/>
    <property type="evidence" value="ECO:0007669"/>
    <property type="project" value="UniProtKB-KW"/>
</dbReference>
<dbReference type="OrthoDB" id="26095at2759"/>
<evidence type="ECO:0000259" key="7">
    <source>
        <dbReference type="PROSITE" id="PS50026"/>
    </source>
</evidence>
<evidence type="ECO:0000313" key="9">
    <source>
        <dbReference type="Proteomes" id="UP000241769"/>
    </source>
</evidence>
<dbReference type="PROSITE" id="PS01186">
    <property type="entry name" value="EGF_2"/>
    <property type="match status" value="2"/>
</dbReference>
<feature type="compositionally biased region" description="Low complexity" evidence="5">
    <location>
        <begin position="1230"/>
        <end position="1241"/>
    </location>
</feature>